<evidence type="ECO:0000256" key="1">
    <source>
        <dbReference type="ARBA" id="ARBA00006018"/>
    </source>
</evidence>
<dbReference type="GO" id="GO:0051604">
    <property type="term" value="P:protein maturation"/>
    <property type="evidence" value="ECO:0007669"/>
    <property type="project" value="TreeGrafter"/>
</dbReference>
<dbReference type="EMBL" id="BARS01005009">
    <property type="protein sequence ID" value="GAF67751.1"/>
    <property type="molecule type" value="Genomic_DNA"/>
</dbReference>
<dbReference type="PANTHER" id="PTHR35177">
    <property type="entry name" value="HYDROGENASE MATURATION FACTOR HYBG"/>
    <property type="match status" value="1"/>
</dbReference>
<accession>X0RXK3</accession>
<dbReference type="AlphaFoldDB" id="X0RXK3"/>
<dbReference type="Pfam" id="PF01455">
    <property type="entry name" value="HupF_HypC"/>
    <property type="match status" value="1"/>
</dbReference>
<protein>
    <recommendedName>
        <fullName evidence="3">Hydrogenase assembly chaperone hypC/hupF</fullName>
    </recommendedName>
</protein>
<evidence type="ECO:0000313" key="2">
    <source>
        <dbReference type="EMBL" id="GAF67751.1"/>
    </source>
</evidence>
<dbReference type="GO" id="GO:1902670">
    <property type="term" value="F:carbon dioxide binding"/>
    <property type="evidence" value="ECO:0007669"/>
    <property type="project" value="TreeGrafter"/>
</dbReference>
<name>X0RXK3_9ZZZZ</name>
<proteinExistence type="inferred from homology"/>
<dbReference type="NCBIfam" id="TIGR00074">
    <property type="entry name" value="hypC_hupF"/>
    <property type="match status" value="1"/>
</dbReference>
<dbReference type="PRINTS" id="PR00445">
    <property type="entry name" value="HUPFHYPC"/>
</dbReference>
<dbReference type="Gene3D" id="2.30.30.140">
    <property type="match status" value="1"/>
</dbReference>
<dbReference type="InterPro" id="IPR001109">
    <property type="entry name" value="Hydrogenase_HupF/HypC"/>
</dbReference>
<dbReference type="InterPro" id="IPR019812">
    <property type="entry name" value="Hydgase_assmbl_chp_CS"/>
</dbReference>
<dbReference type="SUPFAM" id="SSF159127">
    <property type="entry name" value="HupF/HypC-like"/>
    <property type="match status" value="1"/>
</dbReference>
<dbReference type="PROSITE" id="PS01097">
    <property type="entry name" value="HUPF_HYPC"/>
    <property type="match status" value="1"/>
</dbReference>
<reference evidence="2" key="1">
    <citation type="journal article" date="2014" name="Front. Microbiol.">
        <title>High frequency of phylogenetically diverse reductive dehalogenase-homologous genes in deep subseafloor sedimentary metagenomes.</title>
        <authorList>
            <person name="Kawai M."/>
            <person name="Futagami T."/>
            <person name="Toyoda A."/>
            <person name="Takaki Y."/>
            <person name="Nishi S."/>
            <person name="Hori S."/>
            <person name="Arai W."/>
            <person name="Tsubouchi T."/>
            <person name="Morono Y."/>
            <person name="Uchiyama I."/>
            <person name="Ito T."/>
            <person name="Fujiyama A."/>
            <person name="Inagaki F."/>
            <person name="Takami H."/>
        </authorList>
    </citation>
    <scope>NUCLEOTIDE SEQUENCE</scope>
    <source>
        <strain evidence="2">Expedition CK06-06</strain>
    </source>
</reference>
<comment type="caution">
    <text evidence="2">The sequence shown here is derived from an EMBL/GenBank/DDBJ whole genome shotgun (WGS) entry which is preliminary data.</text>
</comment>
<dbReference type="PANTHER" id="PTHR35177:SF2">
    <property type="entry name" value="HYDROGENASE MATURATION FACTOR HYBG"/>
    <property type="match status" value="1"/>
</dbReference>
<evidence type="ECO:0008006" key="3">
    <source>
        <dbReference type="Google" id="ProtNLM"/>
    </source>
</evidence>
<comment type="similarity">
    <text evidence="1">Belongs to the HupF/HypC family.</text>
</comment>
<dbReference type="GO" id="GO:0005506">
    <property type="term" value="F:iron ion binding"/>
    <property type="evidence" value="ECO:0007669"/>
    <property type="project" value="TreeGrafter"/>
</dbReference>
<sequence>MCLAVPAKVKDIKKSSAIVDFGGVSREISLGITSGVKKNDYVLVHAGFAIGKVEKAEAEDTLKALQELRDVL</sequence>
<organism evidence="2">
    <name type="scientific">marine sediment metagenome</name>
    <dbReference type="NCBI Taxonomy" id="412755"/>
    <lineage>
        <taxon>unclassified sequences</taxon>
        <taxon>metagenomes</taxon>
        <taxon>ecological metagenomes</taxon>
    </lineage>
</organism>
<gene>
    <name evidence="2" type="ORF">S01H1_09802</name>
</gene>